<accession>A0A914XM86</accession>
<organism evidence="15 16">
    <name type="scientific">Plectus sambesii</name>
    <dbReference type="NCBI Taxonomy" id="2011161"/>
    <lineage>
        <taxon>Eukaryota</taxon>
        <taxon>Metazoa</taxon>
        <taxon>Ecdysozoa</taxon>
        <taxon>Nematoda</taxon>
        <taxon>Chromadorea</taxon>
        <taxon>Plectida</taxon>
        <taxon>Plectina</taxon>
        <taxon>Plectoidea</taxon>
        <taxon>Plectidae</taxon>
        <taxon>Plectus</taxon>
    </lineage>
</organism>
<evidence type="ECO:0000256" key="3">
    <source>
        <dbReference type="ARBA" id="ARBA00006576"/>
    </source>
</evidence>
<reference evidence="16" key="1">
    <citation type="submission" date="2022-11" db="UniProtKB">
        <authorList>
            <consortium name="WormBaseParasite"/>
        </authorList>
    </citation>
    <scope>IDENTIFICATION</scope>
</reference>
<feature type="binding site" evidence="12">
    <location>
        <position position="98"/>
    </location>
    <ligand>
        <name>Zn(2+)</name>
        <dbReference type="ChEBI" id="CHEBI:29105"/>
        <note>catalytic</note>
    </ligand>
</feature>
<evidence type="ECO:0000313" key="16">
    <source>
        <dbReference type="WBParaSite" id="PSAMB.scaffold898size38992.g9636.t1"/>
    </source>
</evidence>
<dbReference type="Proteomes" id="UP000887566">
    <property type="component" value="Unplaced"/>
</dbReference>
<evidence type="ECO:0000313" key="15">
    <source>
        <dbReference type="Proteomes" id="UP000887566"/>
    </source>
</evidence>
<evidence type="ECO:0000256" key="1">
    <source>
        <dbReference type="ARBA" id="ARBA00001947"/>
    </source>
</evidence>
<dbReference type="InterPro" id="IPR016192">
    <property type="entry name" value="APOBEC/CMP_deaminase_Zn-bd"/>
</dbReference>
<dbReference type="CDD" id="cd01283">
    <property type="entry name" value="cytidine_deaminase"/>
    <property type="match status" value="1"/>
</dbReference>
<dbReference type="InterPro" id="IPR002125">
    <property type="entry name" value="CMP_dCMP_dom"/>
</dbReference>
<evidence type="ECO:0000256" key="7">
    <source>
        <dbReference type="ARBA" id="ARBA00022833"/>
    </source>
</evidence>
<name>A0A914XM86_9BILA</name>
<evidence type="ECO:0000256" key="10">
    <source>
        <dbReference type="PIRSR" id="PIRSR606262-1"/>
    </source>
</evidence>
<evidence type="ECO:0000256" key="2">
    <source>
        <dbReference type="ARBA" id="ARBA00003949"/>
    </source>
</evidence>
<protein>
    <recommendedName>
        <fullName evidence="4 13">Cytidine deaminase</fullName>
        <ecNumber evidence="4 13">3.5.4.5</ecNumber>
    </recommendedName>
    <alternativeName>
        <fullName evidence="8 13">Cytidine aminohydrolase</fullName>
    </alternativeName>
</protein>
<dbReference type="PANTHER" id="PTHR11644">
    <property type="entry name" value="CYTIDINE DEAMINASE"/>
    <property type="match status" value="1"/>
</dbReference>
<keyword evidence="5 12" id="KW-0479">Metal-binding</keyword>
<dbReference type="GO" id="GO:0072527">
    <property type="term" value="P:pyrimidine-containing compound metabolic process"/>
    <property type="evidence" value="ECO:0007669"/>
    <property type="project" value="UniProtKB-ARBA"/>
</dbReference>
<dbReference type="Pfam" id="PF00383">
    <property type="entry name" value="dCMP_cyt_deam_1"/>
    <property type="match status" value="1"/>
</dbReference>
<proteinExistence type="inferred from homology"/>
<dbReference type="WBParaSite" id="PSAMB.scaffold898size38992.g9636.t1">
    <property type="protein sequence ID" value="PSAMB.scaffold898size38992.g9636.t1"/>
    <property type="gene ID" value="PSAMB.scaffold898size38992.g9636"/>
</dbReference>
<comment type="function">
    <text evidence="2 13">This enzyme scavenges exogenous and endogenous cytidine and 2'-deoxycytidine for UMP synthesis.</text>
</comment>
<dbReference type="InterPro" id="IPR050202">
    <property type="entry name" value="Cyt/Deoxycyt_deaminase"/>
</dbReference>
<dbReference type="InterPro" id="IPR006262">
    <property type="entry name" value="Cyt_deam_tetra"/>
</dbReference>
<dbReference type="GO" id="GO:0042802">
    <property type="term" value="F:identical protein binding"/>
    <property type="evidence" value="ECO:0007669"/>
    <property type="project" value="UniProtKB-ARBA"/>
</dbReference>
<evidence type="ECO:0000256" key="5">
    <source>
        <dbReference type="ARBA" id="ARBA00022723"/>
    </source>
</evidence>
<feature type="domain" description="CMP/dCMP-type deaminase" evidence="14">
    <location>
        <begin position="10"/>
        <end position="136"/>
    </location>
</feature>
<dbReference type="FunFam" id="3.40.140.10:FF:000008">
    <property type="entry name" value="Cytidine deaminase"/>
    <property type="match status" value="1"/>
</dbReference>
<evidence type="ECO:0000256" key="6">
    <source>
        <dbReference type="ARBA" id="ARBA00022801"/>
    </source>
</evidence>
<dbReference type="Gene3D" id="3.40.140.10">
    <property type="entry name" value="Cytidine Deaminase, domain 2"/>
    <property type="match status" value="1"/>
</dbReference>
<dbReference type="GO" id="GO:0008270">
    <property type="term" value="F:zinc ion binding"/>
    <property type="evidence" value="ECO:0007669"/>
    <property type="project" value="UniProtKB-UniRule"/>
</dbReference>
<evidence type="ECO:0000256" key="4">
    <source>
        <dbReference type="ARBA" id="ARBA00012783"/>
    </source>
</evidence>
<keyword evidence="6 13" id="KW-0378">Hydrolase</keyword>
<dbReference type="EC" id="3.5.4.5" evidence="4 13"/>
<dbReference type="NCBIfam" id="NF004064">
    <property type="entry name" value="PRK05578.1"/>
    <property type="match status" value="1"/>
</dbReference>
<comment type="cofactor">
    <cofactor evidence="1 12 13">
        <name>Zn(2+)</name>
        <dbReference type="ChEBI" id="CHEBI:29105"/>
    </cofactor>
</comment>
<evidence type="ECO:0000256" key="13">
    <source>
        <dbReference type="RuleBase" id="RU364006"/>
    </source>
</evidence>
<dbReference type="PROSITE" id="PS00903">
    <property type="entry name" value="CYT_DCMP_DEAMINASES_1"/>
    <property type="match status" value="1"/>
</dbReference>
<keyword evidence="15" id="KW-1185">Reference proteome</keyword>
<feature type="binding site" evidence="12">
    <location>
        <position position="62"/>
    </location>
    <ligand>
        <name>Zn(2+)</name>
        <dbReference type="ChEBI" id="CHEBI:29105"/>
        <note>catalytic</note>
    </ligand>
</feature>
<dbReference type="SUPFAM" id="SSF53927">
    <property type="entry name" value="Cytidine deaminase-like"/>
    <property type="match status" value="1"/>
</dbReference>
<comment type="catalytic activity">
    <reaction evidence="13">
        <text>2'-deoxycytidine + H2O + H(+) = 2'-deoxyuridine + NH4(+)</text>
        <dbReference type="Rhea" id="RHEA:13433"/>
        <dbReference type="ChEBI" id="CHEBI:15377"/>
        <dbReference type="ChEBI" id="CHEBI:15378"/>
        <dbReference type="ChEBI" id="CHEBI:15698"/>
        <dbReference type="ChEBI" id="CHEBI:16450"/>
        <dbReference type="ChEBI" id="CHEBI:28938"/>
        <dbReference type="EC" id="3.5.4.5"/>
    </reaction>
</comment>
<dbReference type="PANTHER" id="PTHR11644:SF2">
    <property type="entry name" value="CYTIDINE DEAMINASE"/>
    <property type="match status" value="1"/>
</dbReference>
<evidence type="ECO:0000256" key="12">
    <source>
        <dbReference type="PIRSR" id="PIRSR606262-3"/>
    </source>
</evidence>
<dbReference type="PROSITE" id="PS51747">
    <property type="entry name" value="CYT_DCMP_DEAMINASES_2"/>
    <property type="match status" value="1"/>
</dbReference>
<comment type="similarity">
    <text evidence="3 13">Belongs to the cytidine and deoxycytidylate deaminase family.</text>
</comment>
<dbReference type="GO" id="GO:0055086">
    <property type="term" value="P:nucleobase-containing small molecule metabolic process"/>
    <property type="evidence" value="ECO:0007669"/>
    <property type="project" value="UniProtKB-ARBA"/>
</dbReference>
<comment type="catalytic activity">
    <reaction evidence="9 13">
        <text>cytidine + H2O + H(+) = uridine + NH4(+)</text>
        <dbReference type="Rhea" id="RHEA:16069"/>
        <dbReference type="ChEBI" id="CHEBI:15377"/>
        <dbReference type="ChEBI" id="CHEBI:15378"/>
        <dbReference type="ChEBI" id="CHEBI:16704"/>
        <dbReference type="ChEBI" id="CHEBI:17562"/>
        <dbReference type="ChEBI" id="CHEBI:28938"/>
        <dbReference type="EC" id="3.5.4.5"/>
    </reaction>
</comment>
<dbReference type="GO" id="GO:0005829">
    <property type="term" value="C:cytosol"/>
    <property type="evidence" value="ECO:0007669"/>
    <property type="project" value="TreeGrafter"/>
</dbReference>
<evidence type="ECO:0000256" key="9">
    <source>
        <dbReference type="ARBA" id="ARBA00049558"/>
    </source>
</evidence>
<feature type="binding site" evidence="11">
    <location>
        <begin position="51"/>
        <end position="57"/>
    </location>
    <ligand>
        <name>substrate</name>
    </ligand>
</feature>
<evidence type="ECO:0000259" key="14">
    <source>
        <dbReference type="PROSITE" id="PS51747"/>
    </source>
</evidence>
<dbReference type="NCBIfam" id="TIGR01354">
    <property type="entry name" value="cyt_deam_tetra"/>
    <property type="match status" value="1"/>
</dbReference>
<feature type="binding site" evidence="12">
    <location>
        <position position="95"/>
    </location>
    <ligand>
        <name>Zn(2+)</name>
        <dbReference type="ChEBI" id="CHEBI:29105"/>
        <note>catalytic</note>
    </ligand>
</feature>
<evidence type="ECO:0000256" key="11">
    <source>
        <dbReference type="PIRSR" id="PIRSR606262-2"/>
    </source>
</evidence>
<feature type="active site" description="Proton donor" evidence="10">
    <location>
        <position position="64"/>
    </location>
</feature>
<dbReference type="GO" id="GO:0004126">
    <property type="term" value="F:cytidine deaminase activity"/>
    <property type="evidence" value="ECO:0007669"/>
    <property type="project" value="UniProtKB-UniRule"/>
</dbReference>
<evidence type="ECO:0000256" key="8">
    <source>
        <dbReference type="ARBA" id="ARBA00032005"/>
    </source>
</evidence>
<dbReference type="AlphaFoldDB" id="A0A914XM86"/>
<keyword evidence="7 12" id="KW-0862">Zinc</keyword>
<dbReference type="InterPro" id="IPR016193">
    <property type="entry name" value="Cytidine_deaminase-like"/>
</dbReference>
<sequence>MPVAEMSTTEEQTLLLNAAKKAAKNAYIPYSKFSVGAALLTEDGSIITGCNVENASYGATICAERCALVKAVSEGYQKFKAIAIVTAHEKPGSPCGICRQFMVEFGFYPVYLGSTTSDQVKITSVGELLPYAFTPKHIEEFENGTTEHSDVKPI</sequence>